<keyword evidence="2" id="KW-1185">Reference proteome</keyword>
<proteinExistence type="predicted"/>
<protein>
    <submittedName>
        <fullName evidence="1">Uncharacterized protein</fullName>
    </submittedName>
</protein>
<dbReference type="Proteomes" id="UP001229421">
    <property type="component" value="Unassembled WGS sequence"/>
</dbReference>
<evidence type="ECO:0000313" key="2">
    <source>
        <dbReference type="Proteomes" id="UP001229421"/>
    </source>
</evidence>
<organism evidence="1 2">
    <name type="scientific">Tagetes erecta</name>
    <name type="common">African marigold</name>
    <dbReference type="NCBI Taxonomy" id="13708"/>
    <lineage>
        <taxon>Eukaryota</taxon>
        <taxon>Viridiplantae</taxon>
        <taxon>Streptophyta</taxon>
        <taxon>Embryophyta</taxon>
        <taxon>Tracheophyta</taxon>
        <taxon>Spermatophyta</taxon>
        <taxon>Magnoliopsida</taxon>
        <taxon>eudicotyledons</taxon>
        <taxon>Gunneridae</taxon>
        <taxon>Pentapetalae</taxon>
        <taxon>asterids</taxon>
        <taxon>campanulids</taxon>
        <taxon>Asterales</taxon>
        <taxon>Asteraceae</taxon>
        <taxon>Asteroideae</taxon>
        <taxon>Heliantheae alliance</taxon>
        <taxon>Tageteae</taxon>
        <taxon>Tagetes</taxon>
    </lineage>
</organism>
<gene>
    <name evidence="1" type="ORF">QVD17_10927</name>
</gene>
<dbReference type="EMBL" id="JAUHHV010000002">
    <property type="protein sequence ID" value="KAK1434009.1"/>
    <property type="molecule type" value="Genomic_DNA"/>
</dbReference>
<comment type="caution">
    <text evidence="1">The sequence shown here is derived from an EMBL/GenBank/DDBJ whole genome shotgun (WGS) entry which is preliminary data.</text>
</comment>
<evidence type="ECO:0000313" key="1">
    <source>
        <dbReference type="EMBL" id="KAK1434009.1"/>
    </source>
</evidence>
<sequence>MPKPVGSRNPSTISVGIGPTRPTNISGFNYFSANESSLQFKPTSHQINTNRYFILLILFLSDLTFHRTPNLHYFFLYIC</sequence>
<reference evidence="1" key="1">
    <citation type="journal article" date="2023" name="bioRxiv">
        <title>Improved chromosome-level genome assembly for marigold (Tagetes erecta).</title>
        <authorList>
            <person name="Jiang F."/>
            <person name="Yuan L."/>
            <person name="Wang S."/>
            <person name="Wang H."/>
            <person name="Xu D."/>
            <person name="Wang A."/>
            <person name="Fan W."/>
        </authorList>
    </citation>
    <scope>NUCLEOTIDE SEQUENCE</scope>
    <source>
        <strain evidence="1">WSJ</strain>
        <tissue evidence="1">Leaf</tissue>
    </source>
</reference>
<name>A0AAD8L237_TARER</name>
<dbReference type="AlphaFoldDB" id="A0AAD8L237"/>
<accession>A0AAD8L237</accession>